<keyword evidence="2" id="KW-1185">Reference proteome</keyword>
<comment type="caution">
    <text evidence="1">The sequence shown here is derived from an EMBL/GenBank/DDBJ whole genome shotgun (WGS) entry which is preliminary data.</text>
</comment>
<sequence length="61" mass="7094">MTVHKRDEDDYDYDGDRRPYKYSRLRLDAANDIAVMSRDLGDEIDRLLAALNDAYATIDLL</sequence>
<organism evidence="1 2">
    <name type="scientific">Phytophthora aleatoria</name>
    <dbReference type="NCBI Taxonomy" id="2496075"/>
    <lineage>
        <taxon>Eukaryota</taxon>
        <taxon>Sar</taxon>
        <taxon>Stramenopiles</taxon>
        <taxon>Oomycota</taxon>
        <taxon>Peronosporomycetes</taxon>
        <taxon>Peronosporales</taxon>
        <taxon>Peronosporaceae</taxon>
        <taxon>Phytophthora</taxon>
    </lineage>
</organism>
<evidence type="ECO:0000313" key="1">
    <source>
        <dbReference type="EMBL" id="KAG6947658.1"/>
    </source>
</evidence>
<feature type="non-terminal residue" evidence="1">
    <location>
        <position position="61"/>
    </location>
</feature>
<dbReference type="EMBL" id="JAENGY010001677">
    <property type="protein sequence ID" value="KAG6947658.1"/>
    <property type="molecule type" value="Genomic_DNA"/>
</dbReference>
<name>A0A8J5IFR5_9STRA</name>
<evidence type="ECO:0000313" key="2">
    <source>
        <dbReference type="Proteomes" id="UP000709295"/>
    </source>
</evidence>
<gene>
    <name evidence="1" type="ORF">JG688_00015442</name>
</gene>
<dbReference type="AlphaFoldDB" id="A0A8J5IFR5"/>
<proteinExistence type="predicted"/>
<protein>
    <submittedName>
        <fullName evidence="1">Uncharacterized protein</fullName>
    </submittedName>
</protein>
<reference evidence="1" key="1">
    <citation type="submission" date="2021-01" db="EMBL/GenBank/DDBJ databases">
        <title>Phytophthora aleatoria, a newly-described species from Pinus radiata is distinct from Phytophthora cactorum isolates based on comparative genomics.</title>
        <authorList>
            <person name="Mcdougal R."/>
            <person name="Panda P."/>
            <person name="Williams N."/>
            <person name="Studholme D.J."/>
        </authorList>
    </citation>
    <scope>NUCLEOTIDE SEQUENCE</scope>
    <source>
        <strain evidence="1">NZFS 4037</strain>
    </source>
</reference>
<accession>A0A8J5IFR5</accession>
<dbReference type="Proteomes" id="UP000709295">
    <property type="component" value="Unassembled WGS sequence"/>
</dbReference>